<organism evidence="9 10">
    <name type="scientific">Microbacterium galbum</name>
    <dbReference type="NCBI Taxonomy" id="3075994"/>
    <lineage>
        <taxon>Bacteria</taxon>
        <taxon>Bacillati</taxon>
        <taxon>Actinomycetota</taxon>
        <taxon>Actinomycetes</taxon>
        <taxon>Micrococcales</taxon>
        <taxon>Microbacteriaceae</taxon>
        <taxon>Microbacterium</taxon>
    </lineage>
</organism>
<keyword evidence="3 7" id="KW-1133">Transmembrane helix</keyword>
<evidence type="ECO:0000256" key="1">
    <source>
        <dbReference type="ARBA" id="ARBA00022475"/>
    </source>
</evidence>
<keyword evidence="5 7" id="KW-0456">Lyase</keyword>
<dbReference type="EC" id="4.2.2.29" evidence="7"/>
<feature type="compositionally biased region" description="Low complexity" evidence="8">
    <location>
        <begin position="88"/>
        <end position="151"/>
    </location>
</feature>
<comment type="caution">
    <text evidence="9">The sequence shown here is derived from an EMBL/GenBank/DDBJ whole genome shotgun (WGS) entry which is preliminary data.</text>
</comment>
<comment type="function">
    <text evidence="7">Functions as a peptidoglycan terminase that cleaves nascent peptidoglycan strands endolytically to terminate their elongation.</text>
</comment>
<comment type="similarity">
    <text evidence="7">Belongs to the transglycosylase MltG family.</text>
</comment>
<feature type="compositionally biased region" description="Polar residues" evidence="8">
    <location>
        <begin position="490"/>
        <end position="503"/>
    </location>
</feature>
<comment type="catalytic activity">
    <reaction evidence="7">
        <text>a peptidoglycan chain = a peptidoglycan chain with N-acetyl-1,6-anhydromuramyl-[peptide] at the reducing end + a peptidoglycan chain with N-acetylglucosamine at the non-reducing end.</text>
        <dbReference type="EC" id="4.2.2.29"/>
    </reaction>
</comment>
<dbReference type="Pfam" id="PF02618">
    <property type="entry name" value="YceG"/>
    <property type="match status" value="1"/>
</dbReference>
<evidence type="ECO:0000256" key="2">
    <source>
        <dbReference type="ARBA" id="ARBA00022692"/>
    </source>
</evidence>
<keyword evidence="1 7" id="KW-1003">Cell membrane</keyword>
<dbReference type="Gene3D" id="3.30.1490.480">
    <property type="entry name" value="Endolytic murein transglycosylase"/>
    <property type="match status" value="1"/>
</dbReference>
<keyword evidence="10" id="KW-1185">Reference proteome</keyword>
<keyword evidence="2 7" id="KW-0812">Transmembrane</keyword>
<evidence type="ECO:0000256" key="5">
    <source>
        <dbReference type="ARBA" id="ARBA00023239"/>
    </source>
</evidence>
<dbReference type="RefSeq" id="WP_315995748.1">
    <property type="nucleotide sequence ID" value="NZ_JAWDIS010000003.1"/>
</dbReference>
<name>A0ABU3TB69_9MICO</name>
<dbReference type="PANTHER" id="PTHR30518">
    <property type="entry name" value="ENDOLYTIC MUREIN TRANSGLYCOSYLASE"/>
    <property type="match status" value="1"/>
</dbReference>
<evidence type="ECO:0000256" key="6">
    <source>
        <dbReference type="ARBA" id="ARBA00023316"/>
    </source>
</evidence>
<dbReference type="InterPro" id="IPR003770">
    <property type="entry name" value="MLTG-like"/>
</dbReference>
<protein>
    <recommendedName>
        <fullName evidence="7">Endolytic murein transglycosylase</fullName>
        <ecNumber evidence="7">4.2.2.29</ecNumber>
    </recommendedName>
    <alternativeName>
        <fullName evidence="7">Peptidoglycan lytic transglycosylase</fullName>
    </alternativeName>
    <alternativeName>
        <fullName evidence="7">Peptidoglycan polymerization terminase</fullName>
    </alternativeName>
</protein>
<feature type="region of interest" description="Disordered" evidence="8">
    <location>
        <begin position="484"/>
        <end position="503"/>
    </location>
</feature>
<proteinExistence type="inferred from homology"/>
<dbReference type="PANTHER" id="PTHR30518:SF2">
    <property type="entry name" value="ENDOLYTIC MUREIN TRANSGLYCOSYLASE"/>
    <property type="match status" value="1"/>
</dbReference>
<dbReference type="EMBL" id="JAWDIS010000003">
    <property type="protein sequence ID" value="MDU0368600.1"/>
    <property type="molecule type" value="Genomic_DNA"/>
</dbReference>
<evidence type="ECO:0000313" key="9">
    <source>
        <dbReference type="EMBL" id="MDU0368600.1"/>
    </source>
</evidence>
<reference evidence="9 10" key="1">
    <citation type="submission" date="2023-09" db="EMBL/GenBank/DDBJ databases">
        <title>Microbacterium fusihabitans sp. nov., Microbacterium phycihabitans sp. nov., and Microbacterium cervinum sp. nov., isolated from dried seaweeds of beach.</title>
        <authorList>
            <person name="Lee S.D."/>
        </authorList>
    </citation>
    <scope>NUCLEOTIDE SEQUENCE [LARGE SCALE GENOMIC DNA]</scope>
    <source>
        <strain evidence="9 10">KSW4-17</strain>
    </source>
</reference>
<evidence type="ECO:0000256" key="7">
    <source>
        <dbReference type="HAMAP-Rule" id="MF_02065"/>
    </source>
</evidence>
<sequence>MPENQPPESDPFADLYGRLPDPRSGARAADDSADAAPPSRRAAREARRAQTGPTDTTPAVAAAPAPDGAAAPAPRFDAARRAPEETSAPEPTRAAERMPAPRAAEPAPRTAAPTPAPRATEPASAPRATDAAAATASASSSDVARDGGASAPGPRRTSAPATIDDVSREGQPALIGSATAGRPAPGAAGMASGSLEDLFTGQTTTHEIGHAAPRAPKKRRRVGGWIALAVVLVLLGGIAAGGMVVWNTYGDRIQAFLGNGEPLDYEAGQATGEARVTIVSGDTGESVSPKLFEAGITKASNSLYKYMVDNSVAFTFQPGVYKLQQQMTSEAVLAALRDPASRLDYSVQLREGLTLTQSLDVISEQLSIPRADLDAAAADPSVYGVPASTLEGWIFPATYDFDEGVTAQQVIERMVQRTIQSLDAAGVPESDRERILIVASIIEREARSSEDFYKVSRVIENRLQPDNTETHGLLQMDSTAQYGAGELDAGSSSSSENALTSDNPWNTYVRPGLPIGPIANPGDLAIDAAMKPVDGSWYYFTTVNLATGETVFSTTYADQLKAVDQFRAWCRENPDGGC</sequence>
<gene>
    <name evidence="7 9" type="primary">mltG</name>
    <name evidence="9" type="ORF">RWH45_15425</name>
</gene>
<feature type="transmembrane region" description="Helical" evidence="7">
    <location>
        <begin position="222"/>
        <end position="246"/>
    </location>
</feature>
<evidence type="ECO:0000256" key="3">
    <source>
        <dbReference type="ARBA" id="ARBA00022989"/>
    </source>
</evidence>
<dbReference type="HAMAP" id="MF_02065">
    <property type="entry name" value="MltG"/>
    <property type="match status" value="1"/>
</dbReference>
<dbReference type="Proteomes" id="UP001263371">
    <property type="component" value="Unassembled WGS sequence"/>
</dbReference>
<dbReference type="NCBIfam" id="TIGR00247">
    <property type="entry name" value="endolytic transglycosylase MltG"/>
    <property type="match status" value="1"/>
</dbReference>
<feature type="compositionally biased region" description="Low complexity" evidence="8">
    <location>
        <begin position="53"/>
        <end position="76"/>
    </location>
</feature>
<feature type="site" description="Important for catalytic activity" evidence="7">
    <location>
        <position position="445"/>
    </location>
</feature>
<comment type="subcellular location">
    <subcellularLocation>
        <location evidence="7">Cell membrane</location>
        <topology evidence="7">Single-pass membrane protein</topology>
    </subcellularLocation>
</comment>
<keyword evidence="4 7" id="KW-0472">Membrane</keyword>
<keyword evidence="6 7" id="KW-0961">Cell wall biogenesis/degradation</keyword>
<evidence type="ECO:0000256" key="4">
    <source>
        <dbReference type="ARBA" id="ARBA00023136"/>
    </source>
</evidence>
<feature type="region of interest" description="Disordered" evidence="8">
    <location>
        <begin position="1"/>
        <end position="168"/>
    </location>
</feature>
<accession>A0ABU3TB69</accession>
<evidence type="ECO:0000313" key="10">
    <source>
        <dbReference type="Proteomes" id="UP001263371"/>
    </source>
</evidence>
<evidence type="ECO:0000256" key="8">
    <source>
        <dbReference type="SAM" id="MobiDB-lite"/>
    </source>
</evidence>